<keyword evidence="11" id="KW-0503">Monooxygenase</keyword>
<dbReference type="InterPro" id="IPR001128">
    <property type="entry name" value="Cyt_P450"/>
</dbReference>
<sequence>MTFFLHYAFYGFISVTLLFVILCLIYCKRANEYWQRKNVYAWKPTLVFGNAMDIMLQKKPLGVQIKEYYDDLKAQRKSFGGYYFLTQPVLVVSDLDLIKRVMVTDFEHFTDRPLHIDEEENPLTGYLPALKGERWKALRMKLSPAFTLLKSKMMLETLPETYADTLMELIDRETRIHGVINVHEIIGKLNMDIIASCAFGFECNSLKEGNAELKNHLLNFFHDQSLRGSIIHILSYVIPNIFKIIKLKTCNAKMMDYFTKLVTEIIAIREKDEIVRNDFMHILLQIDEVSKPDMASESTDGLSLKELVAQCFVFLLGGLEAPSTVSSFCIYVLSQHLELQDKAREEIRSVLKKYKGKISHDALSEMTFIDQCIYETFRMYPPVMIHGRACTKEYVVPGSRVVIEKGTTVFIPTYGLHMDPDYFPNPEVFDPERYSNKISDAWMPMGCGPRICIAYRFGLLQVKYALVTLLRHYKFALHSSTKTPMTFDCKNFLLYPSSPILVIPEKLSSNDSYNHQQNFDCDL</sequence>
<evidence type="ECO:0000256" key="13">
    <source>
        <dbReference type="PIRSR" id="PIRSR602402-1"/>
    </source>
</evidence>
<feature type="transmembrane region" description="Helical" evidence="14">
    <location>
        <begin position="6"/>
        <end position="27"/>
    </location>
</feature>
<dbReference type="PRINTS" id="PR00464">
    <property type="entry name" value="EP450II"/>
</dbReference>
<name>A0A5N4B4L3_PHOPY</name>
<evidence type="ECO:0000313" key="16">
    <source>
        <dbReference type="Proteomes" id="UP000327044"/>
    </source>
</evidence>
<organism evidence="15 16">
    <name type="scientific">Photinus pyralis</name>
    <name type="common">Common eastern firefly</name>
    <name type="synonym">Lampyris pyralis</name>
    <dbReference type="NCBI Taxonomy" id="7054"/>
    <lineage>
        <taxon>Eukaryota</taxon>
        <taxon>Metazoa</taxon>
        <taxon>Ecdysozoa</taxon>
        <taxon>Arthropoda</taxon>
        <taxon>Hexapoda</taxon>
        <taxon>Insecta</taxon>
        <taxon>Pterygota</taxon>
        <taxon>Neoptera</taxon>
        <taxon>Endopterygota</taxon>
        <taxon>Coleoptera</taxon>
        <taxon>Polyphaga</taxon>
        <taxon>Elateriformia</taxon>
        <taxon>Elateroidea</taxon>
        <taxon>Lampyridae</taxon>
        <taxon>Lampyrinae</taxon>
        <taxon>Photinus</taxon>
    </lineage>
</organism>
<dbReference type="InterPro" id="IPR002402">
    <property type="entry name" value="Cyt_P450_E_grp-II"/>
</dbReference>
<proteinExistence type="inferred from homology"/>
<evidence type="ECO:0000256" key="2">
    <source>
        <dbReference type="ARBA" id="ARBA00004174"/>
    </source>
</evidence>
<evidence type="ECO:0000256" key="5">
    <source>
        <dbReference type="ARBA" id="ARBA00022617"/>
    </source>
</evidence>
<evidence type="ECO:0000256" key="11">
    <source>
        <dbReference type="ARBA" id="ARBA00023033"/>
    </source>
</evidence>
<keyword evidence="10 13" id="KW-0408">Iron</keyword>
<dbReference type="PRINTS" id="PR00385">
    <property type="entry name" value="P450"/>
</dbReference>
<dbReference type="GO" id="GO:0005789">
    <property type="term" value="C:endoplasmic reticulum membrane"/>
    <property type="evidence" value="ECO:0007669"/>
    <property type="project" value="UniProtKB-SubCell"/>
</dbReference>
<evidence type="ECO:0000256" key="9">
    <source>
        <dbReference type="ARBA" id="ARBA00023002"/>
    </source>
</evidence>
<dbReference type="GO" id="GO:0004497">
    <property type="term" value="F:monooxygenase activity"/>
    <property type="evidence" value="ECO:0007669"/>
    <property type="project" value="UniProtKB-KW"/>
</dbReference>
<comment type="subcellular location">
    <subcellularLocation>
        <location evidence="3">Endoplasmic reticulum membrane</location>
        <topology evidence="3">Peripheral membrane protein</topology>
    </subcellularLocation>
    <subcellularLocation>
        <location evidence="2">Microsome membrane</location>
        <topology evidence="2">Peripheral membrane protein</topology>
    </subcellularLocation>
</comment>
<dbReference type="PANTHER" id="PTHR24292:SF100">
    <property type="entry name" value="CYTOCHROME P450 6A16, ISOFORM B-RELATED"/>
    <property type="match status" value="1"/>
</dbReference>
<protein>
    <recommendedName>
        <fullName evidence="17">Cytochrome P450</fullName>
    </recommendedName>
</protein>
<dbReference type="OrthoDB" id="2789670at2759"/>
<gene>
    <name evidence="15" type="ORF">PPYR_01521</name>
</gene>
<accession>A0A5N4B4L3</accession>
<dbReference type="Proteomes" id="UP000327044">
    <property type="component" value="Unassembled WGS sequence"/>
</dbReference>
<keyword evidence="14" id="KW-1133">Transmembrane helix</keyword>
<dbReference type="InParanoid" id="A0A5N4B4L3"/>
<evidence type="ECO:0000256" key="14">
    <source>
        <dbReference type="SAM" id="Phobius"/>
    </source>
</evidence>
<evidence type="ECO:0000256" key="1">
    <source>
        <dbReference type="ARBA" id="ARBA00001971"/>
    </source>
</evidence>
<evidence type="ECO:0000256" key="6">
    <source>
        <dbReference type="ARBA" id="ARBA00022723"/>
    </source>
</evidence>
<keyword evidence="7" id="KW-0256">Endoplasmic reticulum</keyword>
<evidence type="ECO:0000313" key="15">
    <source>
        <dbReference type="EMBL" id="KAB0804551.1"/>
    </source>
</evidence>
<keyword evidence="8" id="KW-0492">Microsome</keyword>
<dbReference type="FunFam" id="1.10.630.10:FF:000042">
    <property type="entry name" value="Cytochrome P450"/>
    <property type="match status" value="1"/>
</dbReference>
<evidence type="ECO:0000256" key="12">
    <source>
        <dbReference type="ARBA" id="ARBA00023136"/>
    </source>
</evidence>
<comment type="cofactor">
    <cofactor evidence="1 13">
        <name>heme</name>
        <dbReference type="ChEBI" id="CHEBI:30413"/>
    </cofactor>
</comment>
<dbReference type="Gene3D" id="1.10.630.10">
    <property type="entry name" value="Cytochrome P450"/>
    <property type="match status" value="1"/>
</dbReference>
<reference evidence="15 16" key="1">
    <citation type="journal article" date="2018" name="Elife">
        <title>Firefly genomes illuminate parallel origins of bioluminescence in beetles.</title>
        <authorList>
            <person name="Fallon T.R."/>
            <person name="Lower S.E."/>
            <person name="Chang C.H."/>
            <person name="Bessho-Uehara M."/>
            <person name="Martin G.J."/>
            <person name="Bewick A.J."/>
            <person name="Behringer M."/>
            <person name="Debat H.J."/>
            <person name="Wong I."/>
            <person name="Day J.C."/>
            <person name="Suvorov A."/>
            <person name="Silva C.J."/>
            <person name="Stanger-Hall K.F."/>
            <person name="Hall D.W."/>
            <person name="Schmitz R.J."/>
            <person name="Nelson D.R."/>
            <person name="Lewis S.M."/>
            <person name="Shigenobu S."/>
            <person name="Bybee S.M."/>
            <person name="Larracuente A.M."/>
            <person name="Oba Y."/>
            <person name="Weng J.K."/>
        </authorList>
    </citation>
    <scope>NUCLEOTIDE SEQUENCE [LARGE SCALE GENOMIC DNA]</scope>
    <source>
        <strain evidence="15">1611_PpyrPB1</strain>
        <tissue evidence="15">Whole body</tissue>
    </source>
</reference>
<evidence type="ECO:0000256" key="7">
    <source>
        <dbReference type="ARBA" id="ARBA00022824"/>
    </source>
</evidence>
<evidence type="ECO:0000256" key="8">
    <source>
        <dbReference type="ARBA" id="ARBA00022848"/>
    </source>
</evidence>
<keyword evidence="9" id="KW-0560">Oxidoreductase</keyword>
<dbReference type="AlphaFoldDB" id="A0A5N4B4L3"/>
<dbReference type="EMBL" id="VVIM01000001">
    <property type="protein sequence ID" value="KAB0804551.1"/>
    <property type="molecule type" value="Genomic_DNA"/>
</dbReference>
<dbReference type="CDD" id="cd11056">
    <property type="entry name" value="CYP6-like"/>
    <property type="match status" value="1"/>
</dbReference>
<keyword evidence="12 14" id="KW-0472">Membrane</keyword>
<evidence type="ECO:0000256" key="4">
    <source>
        <dbReference type="ARBA" id="ARBA00010617"/>
    </source>
</evidence>
<feature type="binding site" description="axial binding residue" evidence="13">
    <location>
        <position position="452"/>
    </location>
    <ligand>
        <name>heme</name>
        <dbReference type="ChEBI" id="CHEBI:30413"/>
    </ligand>
    <ligandPart>
        <name>Fe</name>
        <dbReference type="ChEBI" id="CHEBI:18248"/>
    </ligandPart>
</feature>
<keyword evidence="6 13" id="KW-0479">Metal-binding</keyword>
<dbReference type="GO" id="GO:0016705">
    <property type="term" value="F:oxidoreductase activity, acting on paired donors, with incorporation or reduction of molecular oxygen"/>
    <property type="evidence" value="ECO:0007669"/>
    <property type="project" value="InterPro"/>
</dbReference>
<comment type="caution">
    <text evidence="15">The sequence shown here is derived from an EMBL/GenBank/DDBJ whole genome shotgun (WGS) entry which is preliminary data.</text>
</comment>
<keyword evidence="14" id="KW-0812">Transmembrane</keyword>
<dbReference type="SUPFAM" id="SSF48264">
    <property type="entry name" value="Cytochrome P450"/>
    <property type="match status" value="1"/>
</dbReference>
<dbReference type="Pfam" id="PF00067">
    <property type="entry name" value="p450"/>
    <property type="match status" value="1"/>
</dbReference>
<dbReference type="GO" id="GO:0005506">
    <property type="term" value="F:iron ion binding"/>
    <property type="evidence" value="ECO:0007669"/>
    <property type="project" value="InterPro"/>
</dbReference>
<evidence type="ECO:0000256" key="3">
    <source>
        <dbReference type="ARBA" id="ARBA00004406"/>
    </source>
</evidence>
<dbReference type="GO" id="GO:0020037">
    <property type="term" value="F:heme binding"/>
    <property type="evidence" value="ECO:0007669"/>
    <property type="project" value="InterPro"/>
</dbReference>
<keyword evidence="16" id="KW-1185">Reference proteome</keyword>
<dbReference type="InterPro" id="IPR050476">
    <property type="entry name" value="Insect_CytP450_Detox"/>
</dbReference>
<evidence type="ECO:0000256" key="10">
    <source>
        <dbReference type="ARBA" id="ARBA00023004"/>
    </source>
</evidence>
<dbReference type="PANTHER" id="PTHR24292">
    <property type="entry name" value="CYTOCHROME P450"/>
    <property type="match status" value="1"/>
</dbReference>
<keyword evidence="5 13" id="KW-0349">Heme</keyword>
<comment type="similarity">
    <text evidence="4">Belongs to the cytochrome P450 family.</text>
</comment>
<dbReference type="InterPro" id="IPR036396">
    <property type="entry name" value="Cyt_P450_sf"/>
</dbReference>
<evidence type="ECO:0008006" key="17">
    <source>
        <dbReference type="Google" id="ProtNLM"/>
    </source>
</evidence>